<dbReference type="AlphaFoldDB" id="A0A7S4EET1"/>
<evidence type="ECO:0000313" key="1">
    <source>
        <dbReference type="EMBL" id="CAE0707687.1"/>
    </source>
</evidence>
<reference evidence="1" key="1">
    <citation type="submission" date="2021-01" db="EMBL/GenBank/DDBJ databases">
        <authorList>
            <person name="Corre E."/>
            <person name="Pelletier E."/>
            <person name="Niang G."/>
            <person name="Scheremetjew M."/>
            <person name="Finn R."/>
            <person name="Kale V."/>
            <person name="Holt S."/>
            <person name="Cochrane G."/>
            <person name="Meng A."/>
            <person name="Brown T."/>
            <person name="Cohen L."/>
        </authorList>
    </citation>
    <scope>NUCLEOTIDE SEQUENCE</scope>
    <source>
        <strain evidence="1">10249 10 AB</strain>
    </source>
</reference>
<organism evidence="1">
    <name type="scientific">Pseudo-nitzschia australis</name>
    <dbReference type="NCBI Taxonomy" id="44445"/>
    <lineage>
        <taxon>Eukaryota</taxon>
        <taxon>Sar</taxon>
        <taxon>Stramenopiles</taxon>
        <taxon>Ochrophyta</taxon>
        <taxon>Bacillariophyta</taxon>
        <taxon>Bacillariophyceae</taxon>
        <taxon>Bacillariophycidae</taxon>
        <taxon>Bacillariales</taxon>
        <taxon>Bacillariaceae</taxon>
        <taxon>Pseudo-nitzschia</taxon>
    </lineage>
</organism>
<gene>
    <name evidence="1" type="ORF">PAUS00366_LOCUS407</name>
</gene>
<accession>A0A7S4EET1</accession>
<sequence length="378" mass="41240">MASNNFLKAAATAALASSGGECPTAPMSEYHDPSVCLTKPVHPTDGHETRKMTHRTLRDSGLGASLVPNTQTVTCPLEKVQSLENPSAVKGFDTTWIVKNTSTKSVVLAWVVDGIEYSPFHPDQKPMEDPKAILKPGDWTSVPTFQSFVYHVREIDGEGSMGNVVLQHRAGLIPFRNSNGFSCNAEDIDAEPFSPESVGTEENPKPIVREVGREKPKPRPCNTIDLGFRNEVGCPLSVYWADHLVAVPDEGFSCNEWYKFHMGTKDAPQDFMWDWGSSTKFEGSFIGHTFVARLASDPSVVIDKFTMEPTRIIDCPATEKQQMIRTLSKNEEAESVEEADGSAIDQVSDNMFCAEDNLVGNGSGSTTRAAAGLFGTSE</sequence>
<proteinExistence type="predicted"/>
<dbReference type="EMBL" id="HBIX01000511">
    <property type="protein sequence ID" value="CAE0707687.1"/>
    <property type="molecule type" value="Transcribed_RNA"/>
</dbReference>
<protein>
    <submittedName>
        <fullName evidence="1">Uncharacterized protein</fullName>
    </submittedName>
</protein>
<name>A0A7S4EET1_9STRA</name>